<comment type="cofactor">
    <cofactor evidence="9">
        <name>Mg(2+)</name>
        <dbReference type="ChEBI" id="CHEBI:18420"/>
    </cofactor>
    <text evidence="9">Binds 1 Mg(2+) ion per monomer.</text>
</comment>
<dbReference type="GO" id="GO:0005737">
    <property type="term" value="C:cytoplasm"/>
    <property type="evidence" value="ECO:0007669"/>
    <property type="project" value="TreeGrafter"/>
</dbReference>
<feature type="binding site" evidence="9">
    <location>
        <position position="190"/>
    </location>
    <ligand>
        <name>Mg(2+)</name>
        <dbReference type="ChEBI" id="CHEBI:18420"/>
    </ligand>
</feature>
<dbReference type="Gene3D" id="3.90.650.10">
    <property type="entry name" value="PurM-like C-terminal domain"/>
    <property type="match status" value="1"/>
</dbReference>
<keyword evidence="2 9" id="KW-0808">Transferase</keyword>
<comment type="caution">
    <text evidence="9">Lacks conserved residue(s) required for the propagation of feature annotation.</text>
</comment>
<dbReference type="GO" id="GO:0016260">
    <property type="term" value="P:selenocysteine biosynthetic process"/>
    <property type="evidence" value="ECO:0007669"/>
    <property type="project" value="InterPro"/>
</dbReference>
<feature type="binding site" description="in other chain" evidence="9">
    <location>
        <begin position="12"/>
        <end position="14"/>
    </location>
    <ligand>
        <name>ATP</name>
        <dbReference type="ChEBI" id="CHEBI:30616"/>
        <note>ligand shared between dimeric partners</note>
    </ligand>
</feature>
<dbReference type="Pfam" id="PF00586">
    <property type="entry name" value="AIRS"/>
    <property type="match status" value="1"/>
</dbReference>
<evidence type="ECO:0000256" key="8">
    <source>
        <dbReference type="ARBA" id="ARBA00023266"/>
    </source>
</evidence>
<dbReference type="GO" id="GO:0005524">
    <property type="term" value="F:ATP binding"/>
    <property type="evidence" value="ECO:0007669"/>
    <property type="project" value="UniProtKB-UniRule"/>
</dbReference>
<keyword evidence="5 9" id="KW-0418">Kinase</keyword>
<proteinExistence type="inferred from homology"/>
<keyword evidence="8 9" id="KW-0711">Selenium</keyword>
<dbReference type="SUPFAM" id="SSF56042">
    <property type="entry name" value="PurM C-terminal domain-like"/>
    <property type="match status" value="1"/>
</dbReference>
<dbReference type="InterPro" id="IPR036921">
    <property type="entry name" value="PurM-like_N_sf"/>
</dbReference>
<evidence type="ECO:0000256" key="2">
    <source>
        <dbReference type="ARBA" id="ARBA00022679"/>
    </source>
</evidence>
<comment type="caution">
    <text evidence="12">The sequence shown here is derived from an EMBL/GenBank/DDBJ whole genome shotgun (WGS) entry which is preliminary data.</text>
</comment>
<evidence type="ECO:0000256" key="9">
    <source>
        <dbReference type="HAMAP-Rule" id="MF_00625"/>
    </source>
</evidence>
<dbReference type="Pfam" id="PF02769">
    <property type="entry name" value="AIRS_C"/>
    <property type="match status" value="1"/>
</dbReference>
<evidence type="ECO:0000256" key="4">
    <source>
        <dbReference type="ARBA" id="ARBA00022741"/>
    </source>
</evidence>
<feature type="binding site" description="in other chain" evidence="9">
    <location>
        <position position="55"/>
    </location>
    <ligand>
        <name>ATP</name>
        <dbReference type="ChEBI" id="CHEBI:30616"/>
        <note>ligand shared between dimeric partners</note>
    </ligand>
</feature>
<dbReference type="PANTHER" id="PTHR10256:SF0">
    <property type="entry name" value="INACTIVE SELENIDE, WATER DIKINASE-LIKE PROTEIN-RELATED"/>
    <property type="match status" value="1"/>
</dbReference>
<evidence type="ECO:0000259" key="10">
    <source>
        <dbReference type="Pfam" id="PF00586"/>
    </source>
</evidence>
<dbReference type="GO" id="GO:0000287">
    <property type="term" value="F:magnesium ion binding"/>
    <property type="evidence" value="ECO:0007669"/>
    <property type="project" value="UniProtKB-UniRule"/>
</dbReference>
<dbReference type="PANTHER" id="PTHR10256">
    <property type="entry name" value="SELENIDE, WATER DIKINASE"/>
    <property type="match status" value="1"/>
</dbReference>
<dbReference type="FunFam" id="3.30.1330.10:FF:000003">
    <property type="entry name" value="Selenide, water dikinase"/>
    <property type="match status" value="1"/>
</dbReference>
<evidence type="ECO:0000259" key="11">
    <source>
        <dbReference type="Pfam" id="PF02769"/>
    </source>
</evidence>
<dbReference type="InterPro" id="IPR010918">
    <property type="entry name" value="PurM-like_C_dom"/>
</dbReference>
<keyword evidence="3 9" id="KW-0479">Metal-binding</keyword>
<dbReference type="InterPro" id="IPR023061">
    <property type="entry name" value="SelD_I"/>
</dbReference>
<evidence type="ECO:0000256" key="7">
    <source>
        <dbReference type="ARBA" id="ARBA00022842"/>
    </source>
</evidence>
<keyword evidence="7 9" id="KW-0460">Magnesium</keyword>
<sequence length="311" mass="33678">MQDDNLIVGIDTSDDAAVYKIDDNIAIIQTVDFFTPVVDDPYTFGQIAATNSLSDVYAMGGEPKLAMNIICFPNCLPPDIMAEILKGGYDKVKEANALLVGGHTVEDNEPKYGLSVTGFIHPNKVIKNCNAKVGDLLVLTKPIGLGIINTAIKAQMTDQKTYNDAVKVMTTLNKVGKDAMMKVGVNSCTDITGFGLIGHALEMALGSSVTIKIFSNKVPILESAKEYAKMGLIPEGAYKNRSFVGNRAYINENIEEEIKDILFDPQTSGGLLISVDKAKADMLIEELKDNPVDYAIIGEVISKDEYSIIVE</sequence>
<dbReference type="STRING" id="1156417.Y919_07655"/>
<comment type="function">
    <text evidence="9">Synthesizes selenophosphate from selenide and ATP.</text>
</comment>
<evidence type="ECO:0000256" key="6">
    <source>
        <dbReference type="ARBA" id="ARBA00022840"/>
    </source>
</evidence>
<dbReference type="PIRSF" id="PIRSF036407">
    <property type="entry name" value="Selenphspht_syn"/>
    <property type="match status" value="1"/>
</dbReference>
<dbReference type="Gene3D" id="3.30.1330.10">
    <property type="entry name" value="PurM-like, N-terminal domain"/>
    <property type="match status" value="1"/>
</dbReference>
<feature type="binding site" description="in other chain" evidence="9">
    <location>
        <position position="32"/>
    </location>
    <ligand>
        <name>ATP</name>
        <dbReference type="ChEBI" id="CHEBI:30616"/>
        <note>ligand shared between dimeric partners</note>
    </ligand>
</feature>
<dbReference type="NCBIfam" id="TIGR00476">
    <property type="entry name" value="selD"/>
    <property type="match status" value="1"/>
</dbReference>
<comment type="similarity">
    <text evidence="1 9">Belongs to the selenophosphate synthase 1 family. Class I subfamily.</text>
</comment>
<feature type="domain" description="PurM-like C-terminal" evidence="11">
    <location>
        <begin position="132"/>
        <end position="310"/>
    </location>
</feature>
<dbReference type="CDD" id="cd02195">
    <property type="entry name" value="SelD"/>
    <property type="match status" value="1"/>
</dbReference>
<comment type="catalytic activity">
    <reaction evidence="9">
        <text>hydrogenselenide + ATP + H2O = selenophosphate + AMP + phosphate + 2 H(+)</text>
        <dbReference type="Rhea" id="RHEA:18737"/>
        <dbReference type="ChEBI" id="CHEBI:15377"/>
        <dbReference type="ChEBI" id="CHEBI:15378"/>
        <dbReference type="ChEBI" id="CHEBI:16144"/>
        <dbReference type="ChEBI" id="CHEBI:29317"/>
        <dbReference type="ChEBI" id="CHEBI:30616"/>
        <dbReference type="ChEBI" id="CHEBI:43474"/>
        <dbReference type="ChEBI" id="CHEBI:456215"/>
        <dbReference type="EC" id="2.7.9.3"/>
    </reaction>
</comment>
<dbReference type="EC" id="2.7.9.3" evidence="9"/>
<dbReference type="SUPFAM" id="SSF55326">
    <property type="entry name" value="PurM N-terminal domain-like"/>
    <property type="match status" value="1"/>
</dbReference>
<dbReference type="EMBL" id="AZTB01000036">
    <property type="protein sequence ID" value="KGG80174.1"/>
    <property type="molecule type" value="Genomic_DNA"/>
</dbReference>
<feature type="binding site" evidence="9">
    <location>
        <begin position="102"/>
        <end position="104"/>
    </location>
    <ligand>
        <name>ATP</name>
        <dbReference type="ChEBI" id="CHEBI:30616"/>
        <note>ligand shared between dimeric partners</note>
    </ligand>
</feature>
<dbReference type="AlphaFoldDB" id="A0A096CUG2"/>
<name>A0A096CUG2_9FIRM</name>
<dbReference type="GO" id="GO:0004756">
    <property type="term" value="F:selenide, water dikinase activity"/>
    <property type="evidence" value="ECO:0007669"/>
    <property type="project" value="UniProtKB-UniRule"/>
</dbReference>
<dbReference type="HAMAP" id="MF_00625">
    <property type="entry name" value="SelD"/>
    <property type="match status" value="1"/>
</dbReference>
<dbReference type="InterPro" id="IPR016188">
    <property type="entry name" value="PurM-like_N"/>
</dbReference>
<accession>A0A096CUG2</accession>
<dbReference type="NCBIfam" id="NF002098">
    <property type="entry name" value="PRK00943.1"/>
    <property type="match status" value="1"/>
</dbReference>
<keyword evidence="6 9" id="KW-0067">ATP-binding</keyword>
<dbReference type="InterPro" id="IPR036676">
    <property type="entry name" value="PurM-like_C_sf"/>
</dbReference>
<gene>
    <name evidence="9" type="primary">selD</name>
    <name evidence="12" type="ORF">Y919_07655</name>
</gene>
<keyword evidence="4 9" id="KW-0547">Nucleotide-binding</keyword>
<evidence type="ECO:0000313" key="13">
    <source>
        <dbReference type="Proteomes" id="UP000029622"/>
    </source>
</evidence>
<feature type="binding site" evidence="9">
    <location>
        <position position="55"/>
    </location>
    <ligand>
        <name>Mg(2+)</name>
        <dbReference type="ChEBI" id="CHEBI:18420"/>
    </ligand>
</feature>
<evidence type="ECO:0000256" key="3">
    <source>
        <dbReference type="ARBA" id="ARBA00022723"/>
    </source>
</evidence>
<dbReference type="Proteomes" id="UP000029622">
    <property type="component" value="Unassembled WGS sequence"/>
</dbReference>
<evidence type="ECO:0000313" key="12">
    <source>
        <dbReference type="EMBL" id="KGG80174.1"/>
    </source>
</evidence>
<evidence type="ECO:0000256" key="5">
    <source>
        <dbReference type="ARBA" id="ARBA00022777"/>
    </source>
</evidence>
<reference evidence="12 13" key="1">
    <citation type="submission" date="2013-12" db="EMBL/GenBank/DDBJ databases">
        <title>Draft genome sequence of Caloranaerobacter sp. H53214.</title>
        <authorList>
            <person name="Jiang L.J."/>
            <person name="Shao Z.Z."/>
            <person name="Long M.N."/>
        </authorList>
    </citation>
    <scope>NUCLEOTIDE SEQUENCE [LARGE SCALE GENOMIC DNA]</scope>
    <source>
        <strain evidence="12 13">H53214</strain>
    </source>
</reference>
<dbReference type="FunFam" id="3.90.650.10:FF:000004">
    <property type="entry name" value="Selenide, water dikinase"/>
    <property type="match status" value="1"/>
</dbReference>
<comment type="subunit">
    <text evidence="9">Homodimer.</text>
</comment>
<evidence type="ECO:0000256" key="1">
    <source>
        <dbReference type="ARBA" id="ARBA00008026"/>
    </source>
</evidence>
<dbReference type="InterPro" id="IPR004536">
    <property type="entry name" value="SPS/SelD"/>
</dbReference>
<feature type="domain" description="PurM-like N-terminal" evidence="10">
    <location>
        <begin position="14"/>
        <end position="119"/>
    </location>
</feature>
<organism evidence="12 13">
    <name type="scientific">Caloranaerobacter azorensis H53214</name>
    <dbReference type="NCBI Taxonomy" id="1156417"/>
    <lineage>
        <taxon>Bacteria</taxon>
        <taxon>Bacillati</taxon>
        <taxon>Bacillota</taxon>
        <taxon>Tissierellia</taxon>
        <taxon>Tissierellales</taxon>
        <taxon>Thermohalobacteraceae</taxon>
        <taxon>Caloranaerobacter</taxon>
    </lineage>
</organism>
<protein>
    <recommendedName>
        <fullName evidence="9">Selenide, water dikinase</fullName>
        <ecNumber evidence="9">2.7.9.3</ecNumber>
    </recommendedName>
    <alternativeName>
        <fullName evidence="9">Selenium donor protein</fullName>
    </alternativeName>
    <alternativeName>
        <fullName evidence="9">Selenophosphate synthase</fullName>
    </alternativeName>
</protein>
<feature type="binding site" evidence="9">
    <location>
        <position position="15"/>
    </location>
    <ligand>
        <name>Mg(2+)</name>
        <dbReference type="ChEBI" id="CHEBI:18420"/>
    </ligand>
</feature>